<evidence type="ECO:0000313" key="1">
    <source>
        <dbReference type="EMBL" id="KAK9767010.1"/>
    </source>
</evidence>
<dbReference type="EMBL" id="JASJQH010000107">
    <property type="protein sequence ID" value="KAK9767010.1"/>
    <property type="molecule type" value="Genomic_DNA"/>
</dbReference>
<sequence length="59" mass="6929">MLPSVPARRYTHLISSRGDAILAISAGFFSYWLYERDNPREPGKSLYELAERRIKKWSK</sequence>
<dbReference type="InterPro" id="IPR024242">
    <property type="entry name" value="NCE101"/>
</dbReference>
<reference evidence="1 2" key="1">
    <citation type="submission" date="2023-04" db="EMBL/GenBank/DDBJ databases">
        <title>Genome of Basidiobolus ranarum AG-B5.</title>
        <authorList>
            <person name="Stajich J.E."/>
            <person name="Carter-House D."/>
            <person name="Gryganskyi A."/>
        </authorList>
    </citation>
    <scope>NUCLEOTIDE SEQUENCE [LARGE SCALE GENOMIC DNA]</scope>
    <source>
        <strain evidence="1 2">AG-B5</strain>
    </source>
</reference>
<dbReference type="Pfam" id="PF11654">
    <property type="entry name" value="NCE101"/>
    <property type="match status" value="1"/>
</dbReference>
<organism evidence="1 2">
    <name type="scientific">Basidiobolus ranarum</name>
    <dbReference type="NCBI Taxonomy" id="34480"/>
    <lineage>
        <taxon>Eukaryota</taxon>
        <taxon>Fungi</taxon>
        <taxon>Fungi incertae sedis</taxon>
        <taxon>Zoopagomycota</taxon>
        <taxon>Entomophthoromycotina</taxon>
        <taxon>Basidiobolomycetes</taxon>
        <taxon>Basidiobolales</taxon>
        <taxon>Basidiobolaceae</taxon>
        <taxon>Basidiobolus</taxon>
    </lineage>
</organism>
<dbReference type="Proteomes" id="UP001479436">
    <property type="component" value="Unassembled WGS sequence"/>
</dbReference>
<evidence type="ECO:0000313" key="2">
    <source>
        <dbReference type="Proteomes" id="UP001479436"/>
    </source>
</evidence>
<accession>A0ABR2WZQ2</accession>
<comment type="caution">
    <text evidence="1">The sequence shown here is derived from an EMBL/GenBank/DDBJ whole genome shotgun (WGS) entry which is preliminary data.</text>
</comment>
<gene>
    <name evidence="1" type="ORF">K7432_003485</name>
</gene>
<protein>
    <submittedName>
        <fullName evidence="1">Uncharacterized protein</fullName>
    </submittedName>
</protein>
<keyword evidence="2" id="KW-1185">Reference proteome</keyword>
<name>A0ABR2WZQ2_9FUNG</name>
<proteinExistence type="predicted"/>